<evidence type="ECO:0000256" key="1">
    <source>
        <dbReference type="ARBA" id="ARBA00006765"/>
    </source>
</evidence>
<organism evidence="4">
    <name type="scientific">Auxenochlorella protothecoides</name>
    <name type="common">Green microalga</name>
    <name type="synonym">Chlorella protothecoides</name>
    <dbReference type="NCBI Taxonomy" id="3075"/>
    <lineage>
        <taxon>Eukaryota</taxon>
        <taxon>Viridiplantae</taxon>
        <taxon>Chlorophyta</taxon>
        <taxon>core chlorophytes</taxon>
        <taxon>Trebouxiophyceae</taxon>
        <taxon>Chlorellales</taxon>
        <taxon>Chlorellaceae</taxon>
        <taxon>Auxenochlorella</taxon>
    </lineage>
</organism>
<evidence type="ECO:0000259" key="3">
    <source>
        <dbReference type="PROSITE" id="PS50222"/>
    </source>
</evidence>
<feature type="region of interest" description="Disordered" evidence="2">
    <location>
        <begin position="40"/>
        <end position="63"/>
    </location>
</feature>
<dbReference type="AlphaFoldDB" id="A0A1D1ZQY2"/>
<name>A0A1D1ZQY2_AUXPR</name>
<dbReference type="InterPro" id="IPR007736">
    <property type="entry name" value="Caleosin-related"/>
</dbReference>
<dbReference type="GO" id="GO:0005509">
    <property type="term" value="F:calcium ion binding"/>
    <property type="evidence" value="ECO:0007669"/>
    <property type="project" value="InterPro"/>
</dbReference>
<protein>
    <recommendedName>
        <fullName evidence="3">EF-hand domain-containing protein</fullName>
    </recommendedName>
</protein>
<dbReference type="PANTHER" id="PTHR31495">
    <property type="entry name" value="PEROXYGENASE 3-RELATED"/>
    <property type="match status" value="1"/>
</dbReference>
<accession>A0A1D1ZQY2</accession>
<evidence type="ECO:0000256" key="2">
    <source>
        <dbReference type="SAM" id="MobiDB-lite"/>
    </source>
</evidence>
<dbReference type="GO" id="GO:0004497">
    <property type="term" value="F:monooxygenase activity"/>
    <property type="evidence" value="ECO:0007669"/>
    <property type="project" value="TreeGrafter"/>
</dbReference>
<evidence type="ECO:0000313" key="4">
    <source>
        <dbReference type="EMBL" id="JAT69115.1"/>
    </source>
</evidence>
<sequence>LIRENSPNSEVGGKWEAFQALRGVAVANTQSPNRMSKTTALLDGAEVQPEEATHPDDGTSEEEKTTLQRHIEFWDPKGTGVIWPRDVYAGFRRLGFSRAFSTAITPIISGGLSFNTQTSKIPDPRLPVYVERIHLGIHTSDTGSYDAKGHFDSKRFDEVFAQYDIGNKGGLTQEEVKALTRGQREPKDPKGWTGSWIEWNISFHLAARESPDGKLLLYKEDLLGIMDGTLFPKISKEVAEGTWVRHGHLSPGLRRP</sequence>
<feature type="non-terminal residue" evidence="4">
    <location>
        <position position="1"/>
    </location>
</feature>
<comment type="similarity">
    <text evidence="1">Belongs to the caleosin family.</text>
</comment>
<feature type="domain" description="EF-hand" evidence="3">
    <location>
        <begin position="151"/>
        <end position="186"/>
    </location>
</feature>
<proteinExistence type="inferred from homology"/>
<feature type="compositionally biased region" description="Basic and acidic residues" evidence="2">
    <location>
        <begin position="51"/>
        <end position="63"/>
    </location>
</feature>
<dbReference type="Pfam" id="PF05042">
    <property type="entry name" value="Caleosin"/>
    <property type="match status" value="1"/>
</dbReference>
<reference evidence="4" key="1">
    <citation type="submission" date="2015-08" db="EMBL/GenBank/DDBJ databases">
        <authorList>
            <person name="Babu N.S."/>
            <person name="Beckwith C.J."/>
            <person name="Beseler K.G."/>
            <person name="Brison A."/>
            <person name="Carone J.V."/>
            <person name="Caskin T.P."/>
            <person name="Diamond M."/>
            <person name="Durham M.E."/>
            <person name="Foxe J.M."/>
            <person name="Go M."/>
            <person name="Henderson B.A."/>
            <person name="Jones I.B."/>
            <person name="McGettigan J.A."/>
            <person name="Micheletti S.J."/>
            <person name="Nasrallah M.E."/>
            <person name="Ortiz D."/>
            <person name="Piller C.R."/>
            <person name="Privatt S.R."/>
            <person name="Schneider S.L."/>
            <person name="Sharp S."/>
            <person name="Smith T.C."/>
            <person name="Stanton J.D."/>
            <person name="Ullery H.E."/>
            <person name="Wilson R.J."/>
            <person name="Serrano M.G."/>
            <person name="Buck G."/>
            <person name="Lee V."/>
            <person name="Wang Y."/>
            <person name="Carvalho R."/>
            <person name="Voegtly L."/>
            <person name="Shi R."/>
            <person name="Duckworth R."/>
            <person name="Johnson A."/>
            <person name="Loviza R."/>
            <person name="Walstead R."/>
            <person name="Shah Z."/>
            <person name="Kiflezghi M."/>
            <person name="Wade K."/>
            <person name="Ball S.L."/>
            <person name="Bradley K.W."/>
            <person name="Asai D.J."/>
            <person name="Bowman C.A."/>
            <person name="Russell D.A."/>
            <person name="Pope W.H."/>
            <person name="Jacobs-Sera D."/>
            <person name="Hendrix R.W."/>
            <person name="Hatfull G.F."/>
        </authorList>
    </citation>
    <scope>NUCLEOTIDE SEQUENCE</scope>
</reference>
<dbReference type="PANTHER" id="PTHR31495:SF0">
    <property type="entry name" value="BINDING PROTEIN CALEOSIN, PUTATIVE (AFU_ORTHOLOGUE AFUA_5G13750)-RELATED"/>
    <property type="match status" value="1"/>
</dbReference>
<dbReference type="EMBL" id="GDKF01009507">
    <property type="protein sequence ID" value="JAT69115.1"/>
    <property type="molecule type" value="Transcribed_RNA"/>
</dbReference>
<dbReference type="InterPro" id="IPR002048">
    <property type="entry name" value="EF_hand_dom"/>
</dbReference>
<dbReference type="PROSITE" id="PS50222">
    <property type="entry name" value="EF_HAND_2"/>
    <property type="match status" value="1"/>
</dbReference>
<gene>
    <name evidence="4" type="ORF">g.35982</name>
</gene>